<dbReference type="EMBL" id="WNDA01000015">
    <property type="protein sequence ID" value="MTU69575.1"/>
    <property type="molecule type" value="Genomic_DNA"/>
</dbReference>
<evidence type="ECO:0000313" key="2">
    <source>
        <dbReference type="Proteomes" id="UP000448908"/>
    </source>
</evidence>
<dbReference type="Proteomes" id="UP000448908">
    <property type="component" value="Unassembled WGS sequence"/>
</dbReference>
<sequence length="406" mass="47570">MNVLLLYTIEIFPYEQSWYSFYSQVFNFLKKRRNLNINLQVAYLYPASEEEKRIFEADTIEYKSIKLPDDEQFNTSKNRKVLLEYIKDNSINCIFNLMHPNIDLIRFLKFIRINSGCKILNIIHSRPDLVVFNKKQCLSNSNICDLKTVKEKIQKITYSLYIKLLDFYIKRINKISYELHDGVVLLSDSYVNIYKKMIDKNAQNIYAIPNPIPNISSKVSIECKKNRIIFVGHLTKVKAVDRLLSIWYKIQVKNKEWSLLIIGDGPERAYLESIAKNNNLERVQFMGRVKSIDYIDSAKILCLVSNFEGLPTVFLEAMRLGVVPVGYDTFPAIYDIIDNKKNGFIIPFEDEDYYVKTLFSIINDDLFRQNLARRAKLKSEKFSVENIAKKWIDIFVSLDLLSKSNN</sequence>
<dbReference type="AlphaFoldDB" id="A0A3E4ZYH9"/>
<dbReference type="RefSeq" id="WP_122115196.1">
    <property type="nucleotide sequence ID" value="NZ_JADMOA010000018.1"/>
</dbReference>
<dbReference type="InterPro" id="IPR001296">
    <property type="entry name" value="Glyco_trans_1"/>
</dbReference>
<name>A0A3E4ZYH9_9BACT</name>
<protein>
    <submittedName>
        <fullName evidence="1">Glycosyltransferase</fullName>
    </submittedName>
</protein>
<organism evidence="1 2">
    <name type="scientific">Parabacteroides merdae</name>
    <dbReference type="NCBI Taxonomy" id="46503"/>
    <lineage>
        <taxon>Bacteria</taxon>
        <taxon>Pseudomonadati</taxon>
        <taxon>Bacteroidota</taxon>
        <taxon>Bacteroidia</taxon>
        <taxon>Bacteroidales</taxon>
        <taxon>Tannerellaceae</taxon>
        <taxon>Parabacteroides</taxon>
    </lineage>
</organism>
<evidence type="ECO:0000313" key="1">
    <source>
        <dbReference type="EMBL" id="MTU69575.1"/>
    </source>
</evidence>
<comment type="caution">
    <text evidence="1">The sequence shown here is derived from an EMBL/GenBank/DDBJ whole genome shotgun (WGS) entry which is preliminary data.</text>
</comment>
<reference evidence="1 2" key="1">
    <citation type="journal article" date="2019" name="Nat. Med.">
        <title>A library of human gut bacterial isolates paired with longitudinal multiomics data enables mechanistic microbiome research.</title>
        <authorList>
            <person name="Poyet M."/>
            <person name="Groussin M."/>
            <person name="Gibbons S.M."/>
            <person name="Avila-Pacheco J."/>
            <person name="Jiang X."/>
            <person name="Kearney S.M."/>
            <person name="Perrotta A.R."/>
            <person name="Berdy B."/>
            <person name="Zhao S."/>
            <person name="Lieberman T.D."/>
            <person name="Swanson P.K."/>
            <person name="Smith M."/>
            <person name="Roesemann S."/>
            <person name="Alexander J.E."/>
            <person name="Rich S.A."/>
            <person name="Livny J."/>
            <person name="Vlamakis H."/>
            <person name="Clish C."/>
            <person name="Bullock K."/>
            <person name="Deik A."/>
            <person name="Scott J."/>
            <person name="Pierce K.A."/>
            <person name="Xavier R.J."/>
            <person name="Alm E.J."/>
        </authorList>
    </citation>
    <scope>NUCLEOTIDE SEQUENCE [LARGE SCALE GENOMIC DNA]</scope>
    <source>
        <strain evidence="1 2">BIOML-A16</strain>
    </source>
</reference>
<dbReference type="GO" id="GO:0016757">
    <property type="term" value="F:glycosyltransferase activity"/>
    <property type="evidence" value="ECO:0007669"/>
    <property type="project" value="InterPro"/>
</dbReference>
<dbReference type="Pfam" id="PF00534">
    <property type="entry name" value="Glycos_transf_1"/>
    <property type="match status" value="1"/>
</dbReference>
<proteinExistence type="predicted"/>
<gene>
    <name evidence="1" type="ORF">GMD92_10905</name>
</gene>
<accession>A0A3E4ZYH9</accession>
<dbReference type="SUPFAM" id="SSF53756">
    <property type="entry name" value="UDP-Glycosyltransferase/glycogen phosphorylase"/>
    <property type="match status" value="1"/>
</dbReference>
<dbReference type="PANTHER" id="PTHR12526:SF630">
    <property type="entry name" value="GLYCOSYLTRANSFERASE"/>
    <property type="match status" value="1"/>
</dbReference>
<dbReference type="PANTHER" id="PTHR12526">
    <property type="entry name" value="GLYCOSYLTRANSFERASE"/>
    <property type="match status" value="1"/>
</dbReference>
<dbReference type="Gene3D" id="3.40.50.2000">
    <property type="entry name" value="Glycogen Phosphorylase B"/>
    <property type="match status" value="2"/>
</dbReference>